<evidence type="ECO:0008006" key="5">
    <source>
        <dbReference type="Google" id="ProtNLM"/>
    </source>
</evidence>
<sequence>MKDGALPLLLLLLMLEPPLLPFRSATVVNLKQQRKKIYRHRHCQRRMPLMELLSELMHVVGVVVVVVACVIGARRSNDQVRRHRFW</sequence>
<accession>A0ABU6YZC4</accession>
<organism evidence="3 4">
    <name type="scientific">Stylosanthes scabra</name>
    <dbReference type="NCBI Taxonomy" id="79078"/>
    <lineage>
        <taxon>Eukaryota</taxon>
        <taxon>Viridiplantae</taxon>
        <taxon>Streptophyta</taxon>
        <taxon>Embryophyta</taxon>
        <taxon>Tracheophyta</taxon>
        <taxon>Spermatophyta</taxon>
        <taxon>Magnoliopsida</taxon>
        <taxon>eudicotyledons</taxon>
        <taxon>Gunneridae</taxon>
        <taxon>Pentapetalae</taxon>
        <taxon>rosids</taxon>
        <taxon>fabids</taxon>
        <taxon>Fabales</taxon>
        <taxon>Fabaceae</taxon>
        <taxon>Papilionoideae</taxon>
        <taxon>50 kb inversion clade</taxon>
        <taxon>dalbergioids sensu lato</taxon>
        <taxon>Dalbergieae</taxon>
        <taxon>Pterocarpus clade</taxon>
        <taxon>Stylosanthes</taxon>
    </lineage>
</organism>
<feature type="signal peptide" evidence="2">
    <location>
        <begin position="1"/>
        <end position="21"/>
    </location>
</feature>
<keyword evidence="1" id="KW-1133">Transmembrane helix</keyword>
<evidence type="ECO:0000256" key="2">
    <source>
        <dbReference type="SAM" id="SignalP"/>
    </source>
</evidence>
<feature type="non-terminal residue" evidence="3">
    <location>
        <position position="86"/>
    </location>
</feature>
<keyword evidence="4" id="KW-1185">Reference proteome</keyword>
<keyword evidence="2" id="KW-0732">Signal</keyword>
<dbReference type="EMBL" id="JASCZI010245716">
    <property type="protein sequence ID" value="MED6214724.1"/>
    <property type="molecule type" value="Genomic_DNA"/>
</dbReference>
<keyword evidence="1" id="KW-0472">Membrane</keyword>
<evidence type="ECO:0000256" key="1">
    <source>
        <dbReference type="SAM" id="Phobius"/>
    </source>
</evidence>
<evidence type="ECO:0000313" key="3">
    <source>
        <dbReference type="EMBL" id="MED6214724.1"/>
    </source>
</evidence>
<comment type="caution">
    <text evidence="3">The sequence shown here is derived from an EMBL/GenBank/DDBJ whole genome shotgun (WGS) entry which is preliminary data.</text>
</comment>
<gene>
    <name evidence="3" type="ORF">PIB30_106033</name>
</gene>
<feature type="chain" id="PRO_5045057997" description="Secreted peptide" evidence="2">
    <location>
        <begin position="22"/>
        <end position="86"/>
    </location>
</feature>
<feature type="transmembrane region" description="Helical" evidence="1">
    <location>
        <begin position="56"/>
        <end position="74"/>
    </location>
</feature>
<name>A0ABU6YZC4_9FABA</name>
<reference evidence="3 4" key="1">
    <citation type="journal article" date="2023" name="Plants (Basel)">
        <title>Bridging the Gap: Combining Genomics and Transcriptomics Approaches to Understand Stylosanthes scabra, an Orphan Legume from the Brazilian Caatinga.</title>
        <authorList>
            <person name="Ferreira-Neto J.R.C."/>
            <person name="da Silva M.D."/>
            <person name="Binneck E."/>
            <person name="de Melo N.F."/>
            <person name="da Silva R.H."/>
            <person name="de Melo A.L.T.M."/>
            <person name="Pandolfi V."/>
            <person name="Bustamante F.O."/>
            <person name="Brasileiro-Vidal A.C."/>
            <person name="Benko-Iseppon A.M."/>
        </authorList>
    </citation>
    <scope>NUCLEOTIDE SEQUENCE [LARGE SCALE GENOMIC DNA]</scope>
    <source>
        <tissue evidence="3">Leaves</tissue>
    </source>
</reference>
<proteinExistence type="predicted"/>
<dbReference type="Proteomes" id="UP001341840">
    <property type="component" value="Unassembled WGS sequence"/>
</dbReference>
<keyword evidence="1" id="KW-0812">Transmembrane</keyword>
<protein>
    <recommendedName>
        <fullName evidence="5">Secreted peptide</fullName>
    </recommendedName>
</protein>
<evidence type="ECO:0000313" key="4">
    <source>
        <dbReference type="Proteomes" id="UP001341840"/>
    </source>
</evidence>